<accession>A0ABN1Y9T3</accession>
<reference evidence="1 2" key="1">
    <citation type="journal article" date="2019" name="Int. J. Syst. Evol. Microbiol.">
        <title>The Global Catalogue of Microorganisms (GCM) 10K type strain sequencing project: providing services to taxonomists for standard genome sequencing and annotation.</title>
        <authorList>
            <consortium name="The Broad Institute Genomics Platform"/>
            <consortium name="The Broad Institute Genome Sequencing Center for Infectious Disease"/>
            <person name="Wu L."/>
            <person name="Ma J."/>
        </authorList>
    </citation>
    <scope>NUCLEOTIDE SEQUENCE [LARGE SCALE GENOMIC DNA]</scope>
    <source>
        <strain evidence="1 2">JCM 12393</strain>
    </source>
</reference>
<proteinExistence type="predicted"/>
<organism evidence="1 2">
    <name type="scientific">Kitasatospora putterlickiae</name>
    <dbReference type="NCBI Taxonomy" id="221725"/>
    <lineage>
        <taxon>Bacteria</taxon>
        <taxon>Bacillati</taxon>
        <taxon>Actinomycetota</taxon>
        <taxon>Actinomycetes</taxon>
        <taxon>Kitasatosporales</taxon>
        <taxon>Streptomycetaceae</taxon>
        <taxon>Kitasatospora</taxon>
    </lineage>
</organism>
<protein>
    <submittedName>
        <fullName evidence="1">Uncharacterized protein</fullName>
    </submittedName>
</protein>
<name>A0ABN1Y9T3_9ACTN</name>
<keyword evidence="2" id="KW-1185">Reference proteome</keyword>
<comment type="caution">
    <text evidence="1">The sequence shown here is derived from an EMBL/GenBank/DDBJ whole genome shotgun (WGS) entry which is preliminary data.</text>
</comment>
<gene>
    <name evidence="1" type="ORF">GCM10009639_44610</name>
</gene>
<evidence type="ECO:0000313" key="2">
    <source>
        <dbReference type="Proteomes" id="UP001499863"/>
    </source>
</evidence>
<dbReference type="RefSeq" id="WP_344338591.1">
    <property type="nucleotide sequence ID" value="NZ_BAAAKJ010000241.1"/>
</dbReference>
<dbReference type="Proteomes" id="UP001499863">
    <property type="component" value="Unassembled WGS sequence"/>
</dbReference>
<sequence length="104" mass="11577">MNQDAVLRARTLLLSTDRRVLRGPRGLWAYRLLTRVSPEVYGSKLARVLVDATGFPEVSGLPEARLALLEEAVATARALDPRNPFRDRVLALALAAREAELRTR</sequence>
<evidence type="ECO:0000313" key="1">
    <source>
        <dbReference type="EMBL" id="GAA1401800.1"/>
    </source>
</evidence>
<dbReference type="EMBL" id="BAAAKJ010000241">
    <property type="protein sequence ID" value="GAA1401800.1"/>
    <property type="molecule type" value="Genomic_DNA"/>
</dbReference>